<gene>
    <name evidence="1" type="ORF">L2E82_22594</name>
</gene>
<evidence type="ECO:0000313" key="2">
    <source>
        <dbReference type="Proteomes" id="UP001055811"/>
    </source>
</evidence>
<dbReference type="EMBL" id="CM042012">
    <property type="protein sequence ID" value="KAI3751506.1"/>
    <property type="molecule type" value="Genomic_DNA"/>
</dbReference>
<protein>
    <submittedName>
        <fullName evidence="1">Uncharacterized protein</fullName>
    </submittedName>
</protein>
<reference evidence="2" key="1">
    <citation type="journal article" date="2022" name="Mol. Ecol. Resour.">
        <title>The genomes of chicory, endive, great burdock and yacon provide insights into Asteraceae palaeo-polyploidization history and plant inulin production.</title>
        <authorList>
            <person name="Fan W."/>
            <person name="Wang S."/>
            <person name="Wang H."/>
            <person name="Wang A."/>
            <person name="Jiang F."/>
            <person name="Liu H."/>
            <person name="Zhao H."/>
            <person name="Xu D."/>
            <person name="Zhang Y."/>
        </authorList>
    </citation>
    <scope>NUCLEOTIDE SEQUENCE [LARGE SCALE GENOMIC DNA]</scope>
    <source>
        <strain evidence="2">cv. Punajuju</strain>
    </source>
</reference>
<reference evidence="1 2" key="2">
    <citation type="journal article" date="2022" name="Mol. Ecol. Resour.">
        <title>The genomes of chicory, endive, great burdock and yacon provide insights into Asteraceae paleo-polyploidization history and plant inulin production.</title>
        <authorList>
            <person name="Fan W."/>
            <person name="Wang S."/>
            <person name="Wang H."/>
            <person name="Wang A."/>
            <person name="Jiang F."/>
            <person name="Liu H."/>
            <person name="Zhao H."/>
            <person name="Xu D."/>
            <person name="Zhang Y."/>
        </authorList>
    </citation>
    <scope>NUCLEOTIDE SEQUENCE [LARGE SCALE GENOMIC DNA]</scope>
    <source>
        <strain evidence="2">cv. Punajuju</strain>
        <tissue evidence="1">Leaves</tissue>
    </source>
</reference>
<sequence length="189" mass="21058">MYTKIHNYNARRSPLRNCSPIDIKASNILLNEDFETKVADFGLASFRVILLELVIGKEPTGPEFKDVEGGNLVGWVCYNIKKGQALDVLDPTVVNDDCKPAITAVPPVILGMVKYNGGDYDLSLEDEDVKEGRRSGLLETWQPQPAHYGQIGTYLSTIPSFSLSTHKQINHGSGDSRRYEPARYGRRSE</sequence>
<evidence type="ECO:0000313" key="1">
    <source>
        <dbReference type="EMBL" id="KAI3751506.1"/>
    </source>
</evidence>
<keyword evidence="2" id="KW-1185">Reference proteome</keyword>
<accession>A0ACB9DYG2</accession>
<dbReference type="Proteomes" id="UP001055811">
    <property type="component" value="Linkage Group LG04"/>
</dbReference>
<organism evidence="1 2">
    <name type="scientific">Cichorium intybus</name>
    <name type="common">Chicory</name>
    <dbReference type="NCBI Taxonomy" id="13427"/>
    <lineage>
        <taxon>Eukaryota</taxon>
        <taxon>Viridiplantae</taxon>
        <taxon>Streptophyta</taxon>
        <taxon>Embryophyta</taxon>
        <taxon>Tracheophyta</taxon>
        <taxon>Spermatophyta</taxon>
        <taxon>Magnoliopsida</taxon>
        <taxon>eudicotyledons</taxon>
        <taxon>Gunneridae</taxon>
        <taxon>Pentapetalae</taxon>
        <taxon>asterids</taxon>
        <taxon>campanulids</taxon>
        <taxon>Asterales</taxon>
        <taxon>Asteraceae</taxon>
        <taxon>Cichorioideae</taxon>
        <taxon>Cichorieae</taxon>
        <taxon>Cichoriinae</taxon>
        <taxon>Cichorium</taxon>
    </lineage>
</organism>
<proteinExistence type="predicted"/>
<comment type="caution">
    <text evidence="1">The sequence shown here is derived from an EMBL/GenBank/DDBJ whole genome shotgun (WGS) entry which is preliminary data.</text>
</comment>
<name>A0ACB9DYG2_CICIN</name>